<feature type="coiled-coil region" evidence="2">
    <location>
        <begin position="1684"/>
        <end position="1718"/>
    </location>
</feature>
<feature type="transmembrane region" description="Helical" evidence="3">
    <location>
        <begin position="1858"/>
        <end position="1877"/>
    </location>
</feature>
<keyword evidence="7" id="KW-1185">Reference proteome</keyword>
<dbReference type="InterPro" id="IPR008979">
    <property type="entry name" value="Galactose-bd-like_sf"/>
</dbReference>
<dbReference type="InterPro" id="IPR041371">
    <property type="entry name" value="GH92_N"/>
</dbReference>
<dbReference type="Gene3D" id="2.70.98.10">
    <property type="match status" value="1"/>
</dbReference>
<dbReference type="GO" id="GO:0000224">
    <property type="term" value="F:peptide-N4-(N-acetyl-beta-glucosaminyl)asparagine amidase activity"/>
    <property type="evidence" value="ECO:0007669"/>
    <property type="project" value="TreeGrafter"/>
</dbReference>
<dbReference type="CDD" id="cd04084">
    <property type="entry name" value="CBM6_xylanase-like"/>
    <property type="match status" value="1"/>
</dbReference>
<evidence type="ECO:0000256" key="2">
    <source>
        <dbReference type="SAM" id="Coils"/>
    </source>
</evidence>
<dbReference type="InterPro" id="IPR014718">
    <property type="entry name" value="GH-type_carb-bd"/>
</dbReference>
<dbReference type="Gene3D" id="1.20.1610.10">
    <property type="entry name" value="alpha-1,2-mannosidases domains"/>
    <property type="match status" value="1"/>
</dbReference>
<keyword evidence="3" id="KW-0812">Transmembrane</keyword>
<dbReference type="InterPro" id="IPR050883">
    <property type="entry name" value="PNGase"/>
</dbReference>
<evidence type="ECO:0000256" key="1">
    <source>
        <dbReference type="ARBA" id="ARBA00022729"/>
    </source>
</evidence>
<keyword evidence="3" id="KW-1133">Transmembrane helix</keyword>
<dbReference type="PROSITE" id="PS51175">
    <property type="entry name" value="CBM6"/>
    <property type="match status" value="1"/>
</dbReference>
<dbReference type="InterPro" id="IPR005887">
    <property type="entry name" value="GH92_a_mannosidase_put"/>
</dbReference>
<evidence type="ECO:0000256" key="4">
    <source>
        <dbReference type="SAM" id="SignalP"/>
    </source>
</evidence>
<dbReference type="InterPro" id="IPR000421">
    <property type="entry name" value="FA58C"/>
</dbReference>
<keyword evidence="2" id="KW-0175">Coiled coil</keyword>
<feature type="signal peptide" evidence="4">
    <location>
        <begin position="1"/>
        <end position="25"/>
    </location>
</feature>
<dbReference type="Gene3D" id="1.20.1270.70">
    <property type="entry name" value="Designed single chain three-helix bundle"/>
    <property type="match status" value="2"/>
</dbReference>
<dbReference type="SMART" id="SM00606">
    <property type="entry name" value="CBD_IV"/>
    <property type="match status" value="1"/>
</dbReference>
<proteinExistence type="predicted"/>
<dbReference type="InterPro" id="IPR006584">
    <property type="entry name" value="Cellulose-bd_IV"/>
</dbReference>
<reference evidence="7" key="1">
    <citation type="submission" date="2016-10" db="EMBL/GenBank/DDBJ databases">
        <authorList>
            <person name="Varghese N."/>
            <person name="Submissions S."/>
        </authorList>
    </citation>
    <scope>NUCLEOTIDE SEQUENCE [LARGE SCALE GENOMIC DNA]</scope>
    <source>
        <strain evidence="7">DSM 1551</strain>
    </source>
</reference>
<dbReference type="Gene3D" id="1.20.1050.60">
    <property type="entry name" value="alpha-1,2-mannosidase"/>
    <property type="match status" value="1"/>
</dbReference>
<dbReference type="Gene3D" id="3.30.2080.10">
    <property type="entry name" value="GH92 mannosidase domain"/>
    <property type="match status" value="1"/>
</dbReference>
<keyword evidence="3" id="KW-0472">Membrane</keyword>
<dbReference type="RefSeq" id="WP_092356024.1">
    <property type="nucleotide sequence ID" value="NZ_FOIN01000040.1"/>
</dbReference>
<dbReference type="GO" id="GO:0005829">
    <property type="term" value="C:cytosol"/>
    <property type="evidence" value="ECO:0007669"/>
    <property type="project" value="TreeGrafter"/>
</dbReference>
<dbReference type="NCBIfam" id="TIGR01180">
    <property type="entry name" value="aman2_put"/>
    <property type="match status" value="1"/>
</dbReference>
<dbReference type="GO" id="GO:0005975">
    <property type="term" value="P:carbohydrate metabolic process"/>
    <property type="evidence" value="ECO:0007669"/>
    <property type="project" value="InterPro"/>
</dbReference>
<dbReference type="Proteomes" id="UP000198558">
    <property type="component" value="Unassembled WGS sequence"/>
</dbReference>
<dbReference type="InterPro" id="IPR005084">
    <property type="entry name" value="CBM6"/>
</dbReference>
<protein>
    <submittedName>
        <fullName evidence="6">Alpha-1,2-mannosidase, putative</fullName>
    </submittedName>
</protein>
<dbReference type="FunFam" id="3.30.2080.10:FF:000001">
    <property type="entry name" value="Alpha-1,2-mannosidase subfamily"/>
    <property type="match status" value="1"/>
</dbReference>
<name>A0A1I0H3N0_9FIRM</name>
<dbReference type="GO" id="GO:0030246">
    <property type="term" value="F:carbohydrate binding"/>
    <property type="evidence" value="ECO:0007669"/>
    <property type="project" value="InterPro"/>
</dbReference>
<dbReference type="Pfam" id="PF00754">
    <property type="entry name" value="F5_F8_type_C"/>
    <property type="match status" value="1"/>
</dbReference>
<dbReference type="Gene3D" id="1.20.1270.90">
    <property type="entry name" value="AF1782-like"/>
    <property type="match status" value="2"/>
</dbReference>
<dbReference type="PROSITE" id="PS51257">
    <property type="entry name" value="PROKAR_LIPOPROTEIN"/>
    <property type="match status" value="1"/>
</dbReference>
<dbReference type="GeneID" id="78289260"/>
<accession>A0A1I0H3N0</accession>
<evidence type="ECO:0000313" key="6">
    <source>
        <dbReference type="EMBL" id="SET77320.1"/>
    </source>
</evidence>
<dbReference type="SUPFAM" id="SSF49785">
    <property type="entry name" value="Galactose-binding domain-like"/>
    <property type="match status" value="2"/>
</dbReference>
<dbReference type="Gene3D" id="2.60.120.260">
    <property type="entry name" value="Galactose-binding domain-like"/>
    <property type="match status" value="3"/>
</dbReference>
<gene>
    <name evidence="6" type="ORF">SAMN04489758_1403</name>
</gene>
<dbReference type="Pfam" id="PF07971">
    <property type="entry name" value="Glyco_hydro_92"/>
    <property type="match status" value="1"/>
</dbReference>
<dbReference type="Pfam" id="PF03422">
    <property type="entry name" value="CBM_6"/>
    <property type="match status" value="1"/>
</dbReference>
<keyword evidence="1 4" id="KW-0732">Signal</keyword>
<dbReference type="Pfam" id="PF17678">
    <property type="entry name" value="Glyco_hydro_92N"/>
    <property type="match status" value="1"/>
</dbReference>
<sequence>MKGKKKQIFSYLASGLITASTIISACPINVLAVEKRDQLIQDEILWHTSFNDATGFLENTVDQTKGSENVEGFVPAEKIKGDITTSVLLSSVTGSSDFNNDERKIKLFDSDSGTKFLTNDNVPSVEQPVYVEFAFEQAQILDRYAMVSANDSPERDPKNWIFFGSVDGENWVEIDSQNNQNFEKRFEKKEVIIENPTAYQYYKIEITANKGNDKLTQFADLLLGTGKDSQEVQEPTMITKISSGPSEAWNQKVNAGWDDEYALEISGTHLGTEAAHSWNVLYKDLNITIDENTALSYLIFPGLVDSEYDYNWTQMNMAVDLKFADGTYLSDASIDDTNGNLLTPQGQGDSRTLVTNQWNKITARLGQYPSLRGKVITEVLVAYDNKDNKANKDVDFKNYLDDIKIFEEALEDYDDNNLAEYVNILRGSNDTSNFSRGLTAPLVTRPHGFNFWAPVTNSGDNKLYTYQQNGNIGTLKHITVSHEPSYWVGDRGNWEYMVNTSIDPNGTGSIGANERAAKFSHENETAKAHYYGVEFNEGNAQGAKLELSPTMHGSATRFTFNDNAKYHNVILDTVRGSDKKLVLNEDRKSFTAQSNPNSNGMKMMYVYGEFDTKWTSQRYGNSSQNSAILNFDDETTVEMKVATSFISYEQAKKNLELELNGKDYDDIYNEAREEWNDKLDVITVKGASHEQKVTLYSNLYRMFAYPNLLSENTGTNQEPVWQYKSTVSNDVKDGELYYNNGFWDTYHTTWAGYQLLTPSKYEEMLNGLVEHYNDGGWVPRWVAPGGTNSMVGTSSDVIFGDAAAKGANFELEDAYKSSLKNAAVANIENLTLGGRAELTTSIFRGYTTNSTGEGFSWSMEGYINDYGISQMAQRLANEALEAGDNETAQTYQDEADYYRNRALNYVKLFDGSSDDPTEKWFKGKNASGQWTGGDSFDPIFWGGDYTETDAYNMTVTVPQDGNGLANLYGGPEALGKRMDTIFTTKGTYNGYNAVDGVGGIHEQREARDVKLGQYGHSNQPSHGIIYMYNYAKQPWKTQALVRDVLHRCYVGGDFGQGYIGDEDNGEMSGWQILSSLGFFPVNMGSGEFAIGSPLYDEATIHLENGKTMIIKANNNSDENVYIQSMTVNGETYNSSFISSQILTDGGEIVFNMGSTPNKNWGVDGEGTSLTSGTQIPNPQEDLTVSNLDVKDEFSINVNKDTVSGNGISNIANLFDNNSNNAATFTEDTDLYYSFIRPVKVNMLTLTSTRNQQAEAPDSFVLYGSNDGEIWSELSSRENIEFEWGRYTRPFSSDGTKGYQYYKLSLKGGTTLSEVELIGYTNDYSSIDKELLSKVIEAARAVDQSQMGEAVKQLLNEGIAVAQSVVDNADATQDEIVAQYIALQNILNRISNIRDGLTKIEAETFDTNHSSIVNDGTNIGGVKKDTWVGYKDVDFIVAPDQLEVRYSVQNSDGCLKGGIEVRLDSRDSESLFTVETTHTGGWNNYVTTTVNIPENVQEQFIGLHDVYFTFVGNDSADANKAYVANVDYFDFNKNTVQYNLTLKDNLEGNAKVEFIDNHGNKIEKASAGDVVTINILDINNSKNLTDVKINNTSIVIEEINNGFTGSFVMPDNNVEVEVVLTDVIKVNKTALTIAVEIANEIGDDQLSNVVPAVVNEFKAALKEAISILANETATQETVDNSFNRLARAIQMLDFIKGDKKQLEAQVEAMSKLIKEEYTTVTWNKFETILKQAKHVLANENAMQEEVNETYDKLIRAYLELRLKPNKDLLTDLINKAQGLNAANYTEATWKILEETLITAKAVETNEEATELEINNARAAMEKAIKGLEVKPSLPGEIINPVVPQNKDDRKEKAIKTGDIINFVYPVTGLAIASIVLVMNKKRK</sequence>
<dbReference type="PANTHER" id="PTHR12143:SF43">
    <property type="entry name" value="PUTATIVE-RELATED"/>
    <property type="match status" value="1"/>
</dbReference>
<feature type="domain" description="CBM6" evidence="5">
    <location>
        <begin position="1397"/>
        <end position="1531"/>
    </location>
</feature>
<dbReference type="SUPFAM" id="SSF48208">
    <property type="entry name" value="Six-hairpin glycosidases"/>
    <property type="match status" value="1"/>
</dbReference>
<dbReference type="InterPro" id="IPR012939">
    <property type="entry name" value="Glyco_hydro_92"/>
</dbReference>
<evidence type="ECO:0000259" key="5">
    <source>
        <dbReference type="PROSITE" id="PS51175"/>
    </source>
</evidence>
<dbReference type="OrthoDB" id="2081414at2"/>
<evidence type="ECO:0000256" key="3">
    <source>
        <dbReference type="SAM" id="Phobius"/>
    </source>
</evidence>
<dbReference type="Pfam" id="PF07554">
    <property type="entry name" value="FIVAR"/>
    <property type="match status" value="4"/>
</dbReference>
<organism evidence="6 7">
    <name type="scientific">Thomasclavelia cocleata</name>
    <dbReference type="NCBI Taxonomy" id="69824"/>
    <lineage>
        <taxon>Bacteria</taxon>
        <taxon>Bacillati</taxon>
        <taxon>Bacillota</taxon>
        <taxon>Erysipelotrichia</taxon>
        <taxon>Erysipelotrichales</taxon>
        <taxon>Coprobacillaceae</taxon>
        <taxon>Thomasclavelia</taxon>
    </lineage>
</organism>
<feature type="chain" id="PRO_5038851338" evidence="4">
    <location>
        <begin position="26"/>
        <end position="1882"/>
    </location>
</feature>
<dbReference type="EMBL" id="FOIN01000040">
    <property type="protein sequence ID" value="SET77320.1"/>
    <property type="molecule type" value="Genomic_DNA"/>
</dbReference>
<dbReference type="PANTHER" id="PTHR12143">
    <property type="entry name" value="PEPTIDE N-GLYCANASE PNGASE -RELATED"/>
    <property type="match status" value="1"/>
</dbReference>
<evidence type="ECO:0000313" key="7">
    <source>
        <dbReference type="Proteomes" id="UP000198558"/>
    </source>
</evidence>
<dbReference type="InterPro" id="IPR008928">
    <property type="entry name" value="6-hairpin_glycosidase_sf"/>
</dbReference>
<dbReference type="GO" id="GO:0006516">
    <property type="term" value="P:glycoprotein catabolic process"/>
    <property type="evidence" value="ECO:0007669"/>
    <property type="project" value="TreeGrafter"/>
</dbReference>